<dbReference type="Pfam" id="PF00102">
    <property type="entry name" value="Y_phosphatase"/>
    <property type="match status" value="2"/>
</dbReference>
<keyword evidence="12" id="KW-0325">Glycoprotein</keyword>
<feature type="domain" description="Tyrosine specific protein phosphatases" evidence="19">
    <location>
        <begin position="713"/>
        <end position="793"/>
    </location>
</feature>
<keyword evidence="6" id="KW-0732">Signal</keyword>
<evidence type="ECO:0000259" key="18">
    <source>
        <dbReference type="PROSITE" id="PS50055"/>
    </source>
</evidence>
<protein>
    <recommendedName>
        <fullName evidence="14">Receptor-type tyrosine-protein phosphatase C</fullName>
        <ecNumber evidence="2">3.1.3.48</ecNumber>
    </recommendedName>
    <alternativeName>
        <fullName evidence="15">Leukocyte common antigen</fullName>
    </alternativeName>
</protein>
<organism evidence="20 21">
    <name type="scientific">Pygocentrus nattereri</name>
    <name type="common">Red-bellied piranha</name>
    <dbReference type="NCBI Taxonomy" id="42514"/>
    <lineage>
        <taxon>Eukaryota</taxon>
        <taxon>Metazoa</taxon>
        <taxon>Chordata</taxon>
        <taxon>Craniata</taxon>
        <taxon>Vertebrata</taxon>
        <taxon>Euteleostomi</taxon>
        <taxon>Actinopterygii</taxon>
        <taxon>Neopterygii</taxon>
        <taxon>Teleostei</taxon>
        <taxon>Ostariophysi</taxon>
        <taxon>Characiformes</taxon>
        <taxon>Characoidei</taxon>
        <taxon>Pygocentrus</taxon>
    </lineage>
</organism>
<feature type="region of interest" description="Disordered" evidence="16">
    <location>
        <begin position="831"/>
        <end position="900"/>
    </location>
</feature>
<keyword evidence="8" id="KW-0378">Hydrolase</keyword>
<dbReference type="AlphaFoldDB" id="A0A3B4CCA3"/>
<dbReference type="EC" id="3.1.3.48" evidence="2"/>
<keyword evidence="11 17" id="KW-0472">Membrane</keyword>
<accession>A0A3B4CCA3</accession>
<feature type="domain" description="Tyrosine-protein phosphatase" evidence="18">
    <location>
        <begin position="522"/>
        <end position="802"/>
    </location>
</feature>
<comment type="similarity">
    <text evidence="13">Belongs to the protein-tyrosine phosphatase family. Receptor class 1/6 subfamily.</text>
</comment>
<keyword evidence="10 17" id="KW-1133">Transmembrane helix</keyword>
<dbReference type="Gene3D" id="3.90.190.10">
    <property type="entry name" value="Protein tyrosine phosphatase superfamily"/>
    <property type="match status" value="2"/>
</dbReference>
<feature type="domain" description="Tyrosine-protein phosphatase" evidence="18">
    <location>
        <begin position="240"/>
        <end position="491"/>
    </location>
</feature>
<dbReference type="InterPro" id="IPR000387">
    <property type="entry name" value="Tyr_Pase_dom"/>
</dbReference>
<evidence type="ECO:0000256" key="17">
    <source>
        <dbReference type="SAM" id="Phobius"/>
    </source>
</evidence>
<evidence type="ECO:0000256" key="15">
    <source>
        <dbReference type="ARBA" id="ARBA00078812"/>
    </source>
</evidence>
<evidence type="ECO:0000256" key="16">
    <source>
        <dbReference type="SAM" id="MobiDB-lite"/>
    </source>
</evidence>
<keyword evidence="9" id="KW-0904">Protein phosphatase</keyword>
<dbReference type="PROSITE" id="PS50055">
    <property type="entry name" value="TYR_PHOSPHATASE_PTP"/>
    <property type="match status" value="2"/>
</dbReference>
<dbReference type="Proteomes" id="UP001501920">
    <property type="component" value="Chromosome 15"/>
</dbReference>
<evidence type="ECO:0000256" key="1">
    <source>
        <dbReference type="ARBA" id="ARBA00004251"/>
    </source>
</evidence>
<gene>
    <name evidence="20" type="primary">PTPRC</name>
</gene>
<dbReference type="GO" id="GO:0004725">
    <property type="term" value="F:protein tyrosine phosphatase activity"/>
    <property type="evidence" value="ECO:0007669"/>
    <property type="project" value="UniProtKB-EC"/>
</dbReference>
<evidence type="ECO:0000259" key="19">
    <source>
        <dbReference type="PROSITE" id="PS50056"/>
    </source>
</evidence>
<evidence type="ECO:0000256" key="6">
    <source>
        <dbReference type="ARBA" id="ARBA00022729"/>
    </source>
</evidence>
<dbReference type="GO" id="GO:0005886">
    <property type="term" value="C:plasma membrane"/>
    <property type="evidence" value="ECO:0007669"/>
    <property type="project" value="UniProtKB-SubCell"/>
</dbReference>
<dbReference type="InterPro" id="IPR003595">
    <property type="entry name" value="Tyr_Pase_cat"/>
</dbReference>
<evidence type="ECO:0000256" key="5">
    <source>
        <dbReference type="ARBA" id="ARBA00022692"/>
    </source>
</evidence>
<feature type="transmembrane region" description="Helical" evidence="17">
    <location>
        <begin position="170"/>
        <end position="195"/>
    </location>
</feature>
<dbReference type="FunFam" id="3.90.190.10:FF:000042">
    <property type="entry name" value="receptor-type tyrosine-protein phosphatase C isoform X1"/>
    <property type="match status" value="1"/>
</dbReference>
<evidence type="ECO:0000256" key="10">
    <source>
        <dbReference type="ARBA" id="ARBA00022989"/>
    </source>
</evidence>
<comment type="subcellular location">
    <subcellularLocation>
        <location evidence="1">Cell membrane</location>
        <topology evidence="1">Single-pass type I membrane protein</topology>
    </subcellularLocation>
</comment>
<evidence type="ECO:0000256" key="11">
    <source>
        <dbReference type="ARBA" id="ARBA00023136"/>
    </source>
</evidence>
<dbReference type="SMART" id="SM00194">
    <property type="entry name" value="PTPc"/>
    <property type="match status" value="2"/>
</dbReference>
<reference evidence="20" key="3">
    <citation type="submission" date="2025-09" db="UniProtKB">
        <authorList>
            <consortium name="Ensembl"/>
        </authorList>
    </citation>
    <scope>IDENTIFICATION</scope>
</reference>
<dbReference type="SUPFAM" id="SSF52799">
    <property type="entry name" value="(Phosphotyrosine protein) phosphatases II"/>
    <property type="match status" value="2"/>
</dbReference>
<dbReference type="PRINTS" id="PR00700">
    <property type="entry name" value="PRTYPHPHTASE"/>
</dbReference>
<evidence type="ECO:0000256" key="12">
    <source>
        <dbReference type="ARBA" id="ARBA00023180"/>
    </source>
</evidence>
<evidence type="ECO:0000256" key="14">
    <source>
        <dbReference type="ARBA" id="ARBA00073601"/>
    </source>
</evidence>
<sequence length="900" mass="103027">MIRNKSKALHIYMCSQINCINLSIKFFQFSLLILSFTILESCTLQPPHKECDVNHLEPYIKYKCTFKAEYDGLSHSETKDVKTLPGQARFISSNAFRVNCTLFKWNGGNGMFHAEIFPASDKGIYKNETCFFIFDNLNYLTTYKVYGKNSNGNQSERFPVDYTTNYNDRAVLGFLVFLIILTSIALLFVLYKIYLLKRKHDEREMDDLLPTNTLLPVEPISADALVETYKKKIADEGRLFMEEFQSIPRIFSNYTVKEAKKAENQSKNRYVDILPYDYNRVPLSNGGRHDYINASFIEIRSNLICGPKEETIGDFWRMTWEQNTSIIVMVTRCEEGNKNKCAQYWPSAERETEIFDDFVVKIKGEENCPDYIIRRLSVMNRKEKTPEREVTHIQFTSWPDHGVPGDPGLLLKLRRRVNSFKNVFSGPIVTHCSAGVGRTGTYICIDAMIESLEAEGRVDIYGYVAKLRRQRCLMVQVEAQYVLIHTALIEYNQFGETEISLTDFHSVVNTLRQKEGNEPSLLEMEFQKIPKFKNWRTSNTASTEENKKKNRNSSVVPYDFNRVLIKLEEDISNGSDAEEDEDYSSDEEDEIPTKYINASYMDGYWCPKGLIAAQGPLSDTVADFLQMLYQHRVKTVVMLSDCTENGQEFCSQYWNDEKKEFGEMVVEVKETDTFPTYIRRSLEIQHTKRKESHTTAQYQFLKWEGNELPPNPCDLIDMMKSIRQNGGYKNSQENRGAPVVTHCNDGSSRSGIFCALWNILDSADTEKLVDVFQVSKHLRKERQGMITSLEQYQFLYAALEVAFPVQNGEVKKSATTPDTVQVINEQTALMSATTEDQEVAESSQQVEQKADAEPTEAAKPTEPTEPMKPAETTMTSESSEQTEKAPSESPTNGPAVSVEV</sequence>
<dbReference type="FunFam" id="3.90.190.10:FF:000033">
    <property type="entry name" value="receptor-type tyrosine-protein phosphatase C isoform X1"/>
    <property type="match status" value="1"/>
</dbReference>
<keyword evidence="7" id="KW-0677">Repeat</keyword>
<evidence type="ECO:0000256" key="3">
    <source>
        <dbReference type="ARBA" id="ARBA00022475"/>
    </source>
</evidence>
<reference evidence="20" key="2">
    <citation type="submission" date="2025-08" db="UniProtKB">
        <authorList>
            <consortium name="Ensembl"/>
        </authorList>
    </citation>
    <scope>IDENTIFICATION</scope>
</reference>
<feature type="domain" description="Tyrosine specific protein phosphatases" evidence="19">
    <location>
        <begin position="411"/>
        <end position="482"/>
    </location>
</feature>
<keyword evidence="4" id="KW-0597">Phosphoprotein</keyword>
<dbReference type="CDD" id="cd14558">
    <property type="entry name" value="R-PTP-C-2"/>
    <property type="match status" value="1"/>
</dbReference>
<dbReference type="InterPro" id="IPR000242">
    <property type="entry name" value="PTP_cat"/>
</dbReference>
<keyword evidence="3" id="KW-1003">Cell membrane</keyword>
<dbReference type="GeneTree" id="ENSGT00940000159457"/>
<evidence type="ECO:0000256" key="9">
    <source>
        <dbReference type="ARBA" id="ARBA00022912"/>
    </source>
</evidence>
<dbReference type="PANTHER" id="PTHR19134:SF539">
    <property type="entry name" value="RECEPTOR-TYPE TYROSINE-PROTEIN PHOSPHATASE C"/>
    <property type="match status" value="1"/>
</dbReference>
<evidence type="ECO:0000313" key="20">
    <source>
        <dbReference type="Ensembl" id="ENSPNAP00000008084.2"/>
    </source>
</evidence>
<dbReference type="PANTHER" id="PTHR19134">
    <property type="entry name" value="RECEPTOR-TYPE TYROSINE-PROTEIN PHOSPHATASE"/>
    <property type="match status" value="1"/>
</dbReference>
<name>A0A3B4CCA3_PYGNA</name>
<evidence type="ECO:0000313" key="21">
    <source>
        <dbReference type="Proteomes" id="UP001501920"/>
    </source>
</evidence>
<keyword evidence="5 17" id="KW-0812">Transmembrane</keyword>
<evidence type="ECO:0000256" key="2">
    <source>
        <dbReference type="ARBA" id="ARBA00013064"/>
    </source>
</evidence>
<dbReference type="InterPro" id="IPR029021">
    <property type="entry name" value="Prot-tyrosine_phosphatase-like"/>
</dbReference>
<evidence type="ECO:0000256" key="8">
    <source>
        <dbReference type="ARBA" id="ARBA00022801"/>
    </source>
</evidence>
<reference evidence="20 21" key="1">
    <citation type="submission" date="2020-10" db="EMBL/GenBank/DDBJ databases">
        <title>Pygocentrus nattereri (red-bellied piranha) genome, fPygNat1, primary haplotype.</title>
        <authorList>
            <person name="Myers G."/>
            <person name="Meyer A."/>
            <person name="Karagic N."/>
            <person name="Pippel M."/>
            <person name="Winkler S."/>
            <person name="Tracey A."/>
            <person name="Wood J."/>
            <person name="Formenti G."/>
            <person name="Howe K."/>
            <person name="Fedrigo O."/>
            <person name="Jarvis E.D."/>
        </authorList>
    </citation>
    <scope>NUCLEOTIDE SEQUENCE [LARGE SCALE GENOMIC DNA]</scope>
</reference>
<dbReference type="SMART" id="SM00404">
    <property type="entry name" value="PTPc_motif"/>
    <property type="match status" value="2"/>
</dbReference>
<dbReference type="InterPro" id="IPR050348">
    <property type="entry name" value="Protein-Tyr_Phosphatase"/>
</dbReference>
<dbReference type="PROSITE" id="PS50056">
    <property type="entry name" value="TYR_PHOSPHATASE_2"/>
    <property type="match status" value="2"/>
</dbReference>
<dbReference type="Ensembl" id="ENSPNAT00000000739.2">
    <property type="protein sequence ID" value="ENSPNAP00000008084.2"/>
    <property type="gene ID" value="ENSPNAG00000013739.2"/>
</dbReference>
<evidence type="ECO:0000256" key="13">
    <source>
        <dbReference type="ARBA" id="ARBA00061377"/>
    </source>
</evidence>
<evidence type="ECO:0000256" key="7">
    <source>
        <dbReference type="ARBA" id="ARBA00022737"/>
    </source>
</evidence>
<proteinExistence type="inferred from homology"/>
<evidence type="ECO:0000256" key="4">
    <source>
        <dbReference type="ARBA" id="ARBA00022553"/>
    </source>
</evidence>
<keyword evidence="21" id="KW-1185">Reference proteome</keyword>